<comment type="domain">
    <text evidence="12">Contains an N-terminal zinc-binding domain, a central core domain that contains the primase activity, and a C-terminal DnaB-binding domain.</text>
</comment>
<evidence type="ECO:0000256" key="9">
    <source>
        <dbReference type="ARBA" id="ARBA00022842"/>
    </source>
</evidence>
<dbReference type="SMART" id="SM00493">
    <property type="entry name" value="TOPRIM"/>
    <property type="match status" value="1"/>
</dbReference>
<keyword evidence="4 12" id="KW-0548">Nucleotidyltransferase</keyword>
<dbReference type="FunFam" id="3.90.580.10:FF:000001">
    <property type="entry name" value="DNA primase"/>
    <property type="match status" value="1"/>
</dbReference>
<dbReference type="GO" id="GO:0003677">
    <property type="term" value="F:DNA binding"/>
    <property type="evidence" value="ECO:0007669"/>
    <property type="project" value="UniProtKB-KW"/>
</dbReference>
<evidence type="ECO:0000256" key="13">
    <source>
        <dbReference type="PIRNR" id="PIRNR002811"/>
    </source>
</evidence>
<evidence type="ECO:0000256" key="5">
    <source>
        <dbReference type="ARBA" id="ARBA00022705"/>
    </source>
</evidence>
<dbReference type="CDD" id="cd03364">
    <property type="entry name" value="TOPRIM_DnaG_primases"/>
    <property type="match status" value="1"/>
</dbReference>
<dbReference type="InterPro" id="IPR050219">
    <property type="entry name" value="DnaG_primase"/>
</dbReference>
<evidence type="ECO:0000256" key="1">
    <source>
        <dbReference type="ARBA" id="ARBA00022478"/>
    </source>
</evidence>
<dbReference type="GO" id="GO:0006269">
    <property type="term" value="P:DNA replication, synthesis of primer"/>
    <property type="evidence" value="ECO:0007669"/>
    <property type="project" value="UniProtKB-UniRule"/>
</dbReference>
<dbReference type="GO" id="GO:0000428">
    <property type="term" value="C:DNA-directed RNA polymerase complex"/>
    <property type="evidence" value="ECO:0007669"/>
    <property type="project" value="UniProtKB-KW"/>
</dbReference>
<dbReference type="Gene3D" id="3.90.580.10">
    <property type="entry name" value="Zinc finger, CHC2-type domain"/>
    <property type="match status" value="1"/>
</dbReference>
<dbReference type="EC" id="2.7.7.101" evidence="12"/>
<organism evidence="16 17">
    <name type="scientific">Candidatus Taylorbacteria bacterium RIFCSPHIGHO2_02_FULL_44_12</name>
    <dbReference type="NCBI Taxonomy" id="1802308"/>
    <lineage>
        <taxon>Bacteria</taxon>
        <taxon>Candidatus Tayloriibacteriota</taxon>
    </lineage>
</organism>
<dbReference type="SUPFAM" id="SSF57783">
    <property type="entry name" value="Zinc beta-ribbon"/>
    <property type="match status" value="1"/>
</dbReference>
<dbReference type="Pfam" id="PF08275">
    <property type="entry name" value="DNAG_N"/>
    <property type="match status" value="2"/>
</dbReference>
<accession>A0A1G2MJN8</accession>
<dbReference type="Proteomes" id="UP000178413">
    <property type="component" value="Unassembled WGS sequence"/>
</dbReference>
<reference evidence="16 17" key="1">
    <citation type="journal article" date="2016" name="Nat. Commun.">
        <title>Thousands of microbial genomes shed light on interconnected biogeochemical processes in an aquifer system.</title>
        <authorList>
            <person name="Anantharaman K."/>
            <person name="Brown C.T."/>
            <person name="Hug L.A."/>
            <person name="Sharon I."/>
            <person name="Castelle C.J."/>
            <person name="Probst A.J."/>
            <person name="Thomas B.C."/>
            <person name="Singh A."/>
            <person name="Wilkins M.J."/>
            <person name="Karaoz U."/>
            <person name="Brodie E.L."/>
            <person name="Williams K.H."/>
            <person name="Hubbard S.S."/>
            <person name="Banfield J.F."/>
        </authorList>
    </citation>
    <scope>NUCLEOTIDE SEQUENCE [LARGE SCALE GENOMIC DNA]</scope>
</reference>
<dbReference type="PANTHER" id="PTHR30313:SF2">
    <property type="entry name" value="DNA PRIMASE"/>
    <property type="match status" value="1"/>
</dbReference>
<keyword evidence="5 12" id="KW-0235">DNA replication</keyword>
<keyword evidence="2 12" id="KW-0639">Primosome</keyword>
<comment type="catalytic activity">
    <reaction evidence="12">
        <text>ssDNA + n NTP = ssDNA/pppN(pN)n-1 hybrid + (n-1) diphosphate.</text>
        <dbReference type="EC" id="2.7.7.101"/>
    </reaction>
</comment>
<protein>
    <recommendedName>
        <fullName evidence="12 13">DNA primase</fullName>
        <ecNumber evidence="12">2.7.7.101</ecNumber>
    </recommendedName>
</protein>
<keyword evidence="11 12" id="KW-0804">Transcription</keyword>
<dbReference type="InterPro" id="IPR002694">
    <property type="entry name" value="Znf_CHC2"/>
</dbReference>
<dbReference type="InterPro" id="IPR013264">
    <property type="entry name" value="DNAG_N"/>
</dbReference>
<dbReference type="PIRSF" id="PIRSF002811">
    <property type="entry name" value="DnaG"/>
    <property type="match status" value="1"/>
</dbReference>
<evidence type="ECO:0000259" key="15">
    <source>
        <dbReference type="PROSITE" id="PS50880"/>
    </source>
</evidence>
<comment type="function">
    <text evidence="12 13">RNA polymerase that catalyzes the synthesis of short RNA molecules used as primers for DNA polymerase during DNA replication.</text>
</comment>
<dbReference type="Gene3D" id="3.90.980.10">
    <property type="entry name" value="DNA primase, catalytic core, N-terminal domain"/>
    <property type="match status" value="1"/>
</dbReference>
<evidence type="ECO:0000256" key="3">
    <source>
        <dbReference type="ARBA" id="ARBA00022679"/>
    </source>
</evidence>
<dbReference type="SUPFAM" id="SSF56731">
    <property type="entry name" value="DNA primase core"/>
    <property type="match status" value="2"/>
</dbReference>
<proteinExistence type="inferred from homology"/>
<dbReference type="InterPro" id="IPR037068">
    <property type="entry name" value="DNA_primase_core_N_sf"/>
</dbReference>
<evidence type="ECO:0000313" key="16">
    <source>
        <dbReference type="EMBL" id="OHA24140.1"/>
    </source>
</evidence>
<dbReference type="Pfam" id="PF01807">
    <property type="entry name" value="Zn_ribbon_DnaG"/>
    <property type="match status" value="1"/>
</dbReference>
<dbReference type="GO" id="GO:0003899">
    <property type="term" value="F:DNA-directed RNA polymerase activity"/>
    <property type="evidence" value="ECO:0007669"/>
    <property type="project" value="UniProtKB-UniRule"/>
</dbReference>
<dbReference type="InterPro" id="IPR030846">
    <property type="entry name" value="DnaG_bac"/>
</dbReference>
<comment type="caution">
    <text evidence="16">The sequence shown here is derived from an EMBL/GenBank/DDBJ whole genome shotgun (WGS) entry which is preliminary data.</text>
</comment>
<comment type="similarity">
    <text evidence="12 13">Belongs to the DnaG primase family.</text>
</comment>
<keyword evidence="8 12" id="KW-0862">Zinc</keyword>
<gene>
    <name evidence="12" type="primary">dnaG</name>
    <name evidence="16" type="ORF">A3D50_01210</name>
</gene>
<evidence type="ECO:0000256" key="4">
    <source>
        <dbReference type="ARBA" id="ARBA00022695"/>
    </source>
</evidence>
<evidence type="ECO:0000313" key="17">
    <source>
        <dbReference type="Proteomes" id="UP000178413"/>
    </source>
</evidence>
<dbReference type="HAMAP" id="MF_00974">
    <property type="entry name" value="DNA_primase_DnaG"/>
    <property type="match status" value="1"/>
</dbReference>
<dbReference type="AlphaFoldDB" id="A0A1G2MJN8"/>
<dbReference type="Gene3D" id="3.40.1360.10">
    <property type="match status" value="1"/>
</dbReference>
<feature type="domain" description="Toprim" evidence="15">
    <location>
        <begin position="298"/>
        <end position="388"/>
    </location>
</feature>
<dbReference type="InterPro" id="IPR006171">
    <property type="entry name" value="TOPRIM_dom"/>
</dbReference>
<dbReference type="InterPro" id="IPR034151">
    <property type="entry name" value="TOPRIM_DnaG_bac"/>
</dbReference>
<evidence type="ECO:0000256" key="14">
    <source>
        <dbReference type="PIRSR" id="PIRSR002811-1"/>
    </source>
</evidence>
<evidence type="ECO:0000256" key="11">
    <source>
        <dbReference type="ARBA" id="ARBA00023163"/>
    </source>
</evidence>
<comment type="cofactor">
    <cofactor evidence="12 13 14">
        <name>Zn(2+)</name>
        <dbReference type="ChEBI" id="CHEBI:29105"/>
    </cofactor>
    <text evidence="12 13 14">Binds 1 zinc ion per monomer.</text>
</comment>
<dbReference type="EMBL" id="MHRM01000012">
    <property type="protein sequence ID" value="OHA24140.1"/>
    <property type="molecule type" value="Genomic_DNA"/>
</dbReference>
<dbReference type="GO" id="GO:0008270">
    <property type="term" value="F:zinc ion binding"/>
    <property type="evidence" value="ECO:0007669"/>
    <property type="project" value="UniProtKB-UniRule"/>
</dbReference>
<keyword evidence="7 12" id="KW-0863">Zinc-finger</keyword>
<name>A0A1G2MJN8_9BACT</name>
<keyword evidence="3 12" id="KW-0808">Transferase</keyword>
<dbReference type="SMART" id="SM00400">
    <property type="entry name" value="ZnF_CHCC"/>
    <property type="match status" value="1"/>
</dbReference>
<sequence length="633" mass="70507">MNRSAVEEIKSRLPIDEVVGTYVKLEKAGKSYKAKCPFHNEKSPSFFVSPDRGGYYCFGCGAKGDIFSFIQQFEGLDFRGALKILAEKAGVTLTVDRKADGERDILFQIMETATQFFEDQYSKSPLAQEYLKSRGISAESQKTFRLGWAPEGWSNLRDHLKRKNWNDLLLDKVGLIKRKETDVWEDTSVGTASSAAVLANARSSRSATLALAKTVGFIAVPTDNNSSKTSQHYYDRFRGRVMFPIMDSGGRVVGFSGRIVKDDGKSAKYLNSPDTPLYDKSSVLYGLDKAKSEIRRLNYSILVEGQMDLVLSHQAGVRNTVAASGTALSDGSVSKEGVVNNLGLIRRLSPNVIIAFDSDLAGRKAALRAAGIALSIGMDVKIADIIGGKDPADLVKENVELWRQSLRQAKNVVEFELDNVLAEITDRRKTLQALQERVFPLLVNIEKETDKGHFVGMIRDRAGIANEDVIWNDLKVIANRLKAADPKTVVSTKSSRTSSEIVKNVDRAERQLFGILYLMDKDNLPQAKEYRDHLKKIAGDSYQRRAKQADMVMADLAFEAEAYFGSDQAGWDKHFREILSNFERDIINEDLMDTMKELRLAEKSGEHHKVAELARKCQELSARKAKASSSGMQ</sequence>
<dbReference type="GO" id="GO:0005737">
    <property type="term" value="C:cytoplasm"/>
    <property type="evidence" value="ECO:0007669"/>
    <property type="project" value="TreeGrafter"/>
</dbReference>
<dbReference type="GO" id="GO:1990077">
    <property type="term" value="C:primosome complex"/>
    <property type="evidence" value="ECO:0007669"/>
    <property type="project" value="UniProtKB-KW"/>
</dbReference>
<evidence type="ECO:0000256" key="6">
    <source>
        <dbReference type="ARBA" id="ARBA00022723"/>
    </source>
</evidence>
<keyword evidence="1 12" id="KW-0240">DNA-directed RNA polymerase</keyword>
<comment type="subunit">
    <text evidence="12">Monomer. Interacts with DnaB.</text>
</comment>
<dbReference type="InterPro" id="IPR036977">
    <property type="entry name" value="DNA_primase_Znf_CHC2"/>
</dbReference>
<evidence type="ECO:0000256" key="12">
    <source>
        <dbReference type="HAMAP-Rule" id="MF_00974"/>
    </source>
</evidence>
<dbReference type="PANTHER" id="PTHR30313">
    <property type="entry name" value="DNA PRIMASE"/>
    <property type="match status" value="1"/>
</dbReference>
<evidence type="ECO:0000256" key="8">
    <source>
        <dbReference type="ARBA" id="ARBA00022833"/>
    </source>
</evidence>
<evidence type="ECO:0000256" key="10">
    <source>
        <dbReference type="ARBA" id="ARBA00023125"/>
    </source>
</evidence>
<keyword evidence="6 12" id="KW-0479">Metal-binding</keyword>
<evidence type="ECO:0000256" key="7">
    <source>
        <dbReference type="ARBA" id="ARBA00022771"/>
    </source>
</evidence>
<dbReference type="Pfam" id="PF13662">
    <property type="entry name" value="Toprim_4"/>
    <property type="match status" value="1"/>
</dbReference>
<keyword evidence="10 12" id="KW-0238">DNA-binding</keyword>
<dbReference type="PROSITE" id="PS50880">
    <property type="entry name" value="TOPRIM"/>
    <property type="match status" value="1"/>
</dbReference>
<evidence type="ECO:0000256" key="2">
    <source>
        <dbReference type="ARBA" id="ARBA00022515"/>
    </source>
</evidence>
<feature type="zinc finger region" description="CHC2-type" evidence="12 14">
    <location>
        <begin position="36"/>
        <end position="60"/>
    </location>
</feature>
<keyword evidence="9" id="KW-0460">Magnesium</keyword>
<dbReference type="STRING" id="1802308.A3D50_01210"/>